<organism evidence="2 3">
    <name type="scientific">Sphingomonas mollis</name>
    <dbReference type="NCBI Taxonomy" id="2795726"/>
    <lineage>
        <taxon>Bacteria</taxon>
        <taxon>Pseudomonadati</taxon>
        <taxon>Pseudomonadota</taxon>
        <taxon>Alphaproteobacteria</taxon>
        <taxon>Sphingomonadales</taxon>
        <taxon>Sphingomonadaceae</taxon>
        <taxon>Sphingomonas</taxon>
    </lineage>
</organism>
<keyword evidence="1" id="KW-1133">Transmembrane helix</keyword>
<protein>
    <submittedName>
        <fullName evidence="2">Uncharacterized protein</fullName>
    </submittedName>
</protein>
<dbReference type="RefSeq" id="WP_199039098.1">
    <property type="nucleotide sequence ID" value="NZ_JAELXS010000007.1"/>
</dbReference>
<dbReference type="EMBL" id="JAELXS010000007">
    <property type="protein sequence ID" value="MBJ6122868.1"/>
    <property type="molecule type" value="Genomic_DNA"/>
</dbReference>
<reference evidence="3" key="1">
    <citation type="submission" date="2020-12" db="EMBL/GenBank/DDBJ databases">
        <title>Hymenobacter sp.</title>
        <authorList>
            <person name="Kim M.K."/>
        </authorList>
    </citation>
    <scope>NUCLEOTIDE SEQUENCE [LARGE SCALE GENOMIC DNA]</scope>
    <source>
        <strain evidence="3">BT553</strain>
    </source>
</reference>
<evidence type="ECO:0000256" key="1">
    <source>
        <dbReference type="SAM" id="Phobius"/>
    </source>
</evidence>
<feature type="transmembrane region" description="Helical" evidence="1">
    <location>
        <begin position="53"/>
        <end position="70"/>
    </location>
</feature>
<sequence>MAARDDWTGKVANDMQGIFASAGLAGDRIDDARLSGSAFGSVRRGAPPRRARWLTLGAPIAALVTAGFLFTQIDTASPLNAASTQHVTPRKIDHVAAYTAIAPSAEPRVEDAALQTADQPDDATPLPVANEERIDAPRIVRVAAKVSDERRQPAVRRVAVPADAGSRADGCRAGSTEDACIYRDVRAADRRLLVAYQRAVQAGVPRRDLVEVRRDWTRALAISLDDPDETIRRYDDLADQLRYLTDAGPATRFVASE</sequence>
<gene>
    <name evidence="2" type="ORF">JAO74_13805</name>
</gene>
<proteinExistence type="predicted"/>
<comment type="caution">
    <text evidence="2">The sequence shown here is derived from an EMBL/GenBank/DDBJ whole genome shotgun (WGS) entry which is preliminary data.</text>
</comment>
<evidence type="ECO:0000313" key="3">
    <source>
        <dbReference type="Proteomes" id="UP000640426"/>
    </source>
</evidence>
<keyword evidence="1" id="KW-0472">Membrane</keyword>
<accession>A0ABS0XT03</accession>
<keyword evidence="3" id="KW-1185">Reference proteome</keyword>
<keyword evidence="1" id="KW-0812">Transmembrane</keyword>
<dbReference type="Proteomes" id="UP000640426">
    <property type="component" value="Unassembled WGS sequence"/>
</dbReference>
<evidence type="ECO:0000313" key="2">
    <source>
        <dbReference type="EMBL" id="MBJ6122868.1"/>
    </source>
</evidence>
<name>A0ABS0XT03_9SPHN</name>